<dbReference type="SUPFAM" id="SSF55103">
    <property type="entry name" value="FAD-linked oxidases, C-terminal domain"/>
    <property type="match status" value="1"/>
</dbReference>
<dbReference type="InterPro" id="IPR036318">
    <property type="entry name" value="FAD-bd_PCMH-like_sf"/>
</dbReference>
<dbReference type="InterPro" id="IPR006094">
    <property type="entry name" value="Oxid_FAD_bind_N"/>
</dbReference>
<evidence type="ECO:0000313" key="5">
    <source>
        <dbReference type="EMBL" id="OIV36637.1"/>
    </source>
</evidence>
<dbReference type="InterPro" id="IPR016169">
    <property type="entry name" value="FAD-bd_PCMH_sub2"/>
</dbReference>
<feature type="domain" description="FAD-binding PCMH-type" evidence="4">
    <location>
        <begin position="10"/>
        <end position="191"/>
    </location>
</feature>
<feature type="region of interest" description="Disordered" evidence="3">
    <location>
        <begin position="369"/>
        <end position="394"/>
    </location>
</feature>
<dbReference type="Proteomes" id="UP000243342">
    <property type="component" value="Unassembled WGS sequence"/>
</dbReference>
<dbReference type="STRING" id="1428644.BIV57_15140"/>
<dbReference type="InterPro" id="IPR016166">
    <property type="entry name" value="FAD-bd_PCMH"/>
</dbReference>
<accession>A0A1J7BDH9</accession>
<dbReference type="Gene3D" id="3.30.465.10">
    <property type="match status" value="1"/>
</dbReference>
<evidence type="ECO:0000256" key="3">
    <source>
        <dbReference type="SAM" id="MobiDB-lite"/>
    </source>
</evidence>
<dbReference type="PANTHER" id="PTHR11748:SF103">
    <property type="entry name" value="GLYCOLATE OXIDASE SUBUNIT GLCE"/>
    <property type="match status" value="1"/>
</dbReference>
<dbReference type="EMBL" id="MLCF01000082">
    <property type="protein sequence ID" value="OIV36637.1"/>
    <property type="molecule type" value="Genomic_DNA"/>
</dbReference>
<protein>
    <recommendedName>
        <fullName evidence="4">FAD-binding PCMH-type domain-containing protein</fullName>
    </recommendedName>
</protein>
<proteinExistence type="predicted"/>
<dbReference type="GO" id="GO:0003824">
    <property type="term" value="F:catalytic activity"/>
    <property type="evidence" value="ECO:0007669"/>
    <property type="project" value="InterPro"/>
</dbReference>
<dbReference type="InterPro" id="IPR016164">
    <property type="entry name" value="FAD-linked_Oxase-like_C"/>
</dbReference>
<evidence type="ECO:0000313" key="6">
    <source>
        <dbReference type="Proteomes" id="UP000243342"/>
    </source>
</evidence>
<evidence type="ECO:0000259" key="4">
    <source>
        <dbReference type="PROSITE" id="PS51387"/>
    </source>
</evidence>
<sequence>MTGADPQRPRDRRRPVVLRPADAGEAVEAVLEGAKARGRLRIAGAGTAAEWGGMRPDPDAAVLSTERLRGVVDHQPDDMVLVVRAGTPLAELAPELAAHGQRLALDPARAEEGATVGGLLATADAGPLRQLHGGPRDLVLGVTVVLADGTAARSGGRVIKNVAGYDLAKLLSGSLGTLGLVVELAVRLHPVPEATATWAVPCADRAALAVARRAEAAGAEPAAMQWADLGDGSEPRLLLRFEGGEGALTERLAAVAEVLPAGRALRGDAEDAAWAATAAAVRGGAFRVTAAPGAFPLVDAVPAGTVRVREVGGGVETVAPGETSVVDAYRAAADPVGRTLMPHRRSAGGVVLADPATLPVRTALKRALDPEGRLPGPLSSPARFPAPPAGRADT</sequence>
<organism evidence="5 6">
    <name type="scientific">Mangrovactinospora gilvigrisea</name>
    <dbReference type="NCBI Taxonomy" id="1428644"/>
    <lineage>
        <taxon>Bacteria</taxon>
        <taxon>Bacillati</taxon>
        <taxon>Actinomycetota</taxon>
        <taxon>Actinomycetes</taxon>
        <taxon>Kitasatosporales</taxon>
        <taxon>Streptomycetaceae</taxon>
        <taxon>Mangrovactinospora</taxon>
    </lineage>
</organism>
<name>A0A1J7BDH9_9ACTN</name>
<dbReference type="AlphaFoldDB" id="A0A1J7BDH9"/>
<dbReference type="RefSeq" id="WP_071657393.1">
    <property type="nucleotide sequence ID" value="NZ_MLCF01000082.1"/>
</dbReference>
<reference evidence="5 6" key="1">
    <citation type="submission" date="2016-10" db="EMBL/GenBank/DDBJ databases">
        <title>Genome sequence of Streptomyces gilvigriseus MUSC 26.</title>
        <authorList>
            <person name="Lee L.-H."/>
            <person name="Ser H.-L."/>
        </authorList>
    </citation>
    <scope>NUCLEOTIDE SEQUENCE [LARGE SCALE GENOMIC DNA]</scope>
    <source>
        <strain evidence="5 6">MUSC 26</strain>
    </source>
</reference>
<comment type="caution">
    <text evidence="5">The sequence shown here is derived from an EMBL/GenBank/DDBJ whole genome shotgun (WGS) entry which is preliminary data.</text>
</comment>
<dbReference type="Pfam" id="PF01565">
    <property type="entry name" value="FAD_binding_4"/>
    <property type="match status" value="1"/>
</dbReference>
<dbReference type="PANTHER" id="PTHR11748">
    <property type="entry name" value="D-LACTATE DEHYDROGENASE"/>
    <property type="match status" value="1"/>
</dbReference>
<keyword evidence="1" id="KW-0285">Flavoprotein</keyword>
<evidence type="ECO:0000256" key="1">
    <source>
        <dbReference type="ARBA" id="ARBA00022630"/>
    </source>
</evidence>
<dbReference type="SUPFAM" id="SSF56176">
    <property type="entry name" value="FAD-binding/transporter-associated domain-like"/>
    <property type="match status" value="1"/>
</dbReference>
<keyword evidence="2" id="KW-0274">FAD</keyword>
<evidence type="ECO:0000256" key="2">
    <source>
        <dbReference type="ARBA" id="ARBA00022827"/>
    </source>
</evidence>
<dbReference type="GO" id="GO:0071949">
    <property type="term" value="F:FAD binding"/>
    <property type="evidence" value="ECO:0007669"/>
    <property type="project" value="InterPro"/>
</dbReference>
<dbReference type="PROSITE" id="PS51387">
    <property type="entry name" value="FAD_PCMH"/>
    <property type="match status" value="1"/>
</dbReference>
<gene>
    <name evidence="5" type="ORF">BIV57_15140</name>
</gene>
<keyword evidence="6" id="KW-1185">Reference proteome</keyword>